<evidence type="ECO:0000313" key="3">
    <source>
        <dbReference type="Proteomes" id="UP001222932"/>
    </source>
</evidence>
<accession>A0AAD3YBX9</accession>
<feature type="region of interest" description="Disordered" evidence="1">
    <location>
        <begin position="364"/>
        <end position="493"/>
    </location>
</feature>
<feature type="region of interest" description="Disordered" evidence="1">
    <location>
        <begin position="662"/>
        <end position="729"/>
    </location>
</feature>
<feature type="compositionally biased region" description="Polar residues" evidence="1">
    <location>
        <begin position="279"/>
        <end position="293"/>
    </location>
</feature>
<reference evidence="2" key="1">
    <citation type="journal article" date="2023" name="BMC Genomics">
        <title>Chromosome-level genome assemblies of Cutaneotrichosporon spp. (Trichosporonales, Basidiomycota) reveal imbalanced evolution between nucleotide sequences and chromosome synteny.</title>
        <authorList>
            <person name="Kobayashi Y."/>
            <person name="Kayamori A."/>
            <person name="Aoki K."/>
            <person name="Shiwa Y."/>
            <person name="Matsutani M."/>
            <person name="Fujita N."/>
            <person name="Sugita T."/>
            <person name="Iwasaki W."/>
            <person name="Tanaka N."/>
            <person name="Takashima M."/>
        </authorList>
    </citation>
    <scope>NUCLEOTIDE SEQUENCE</scope>
    <source>
        <strain evidence="2">HIS016</strain>
    </source>
</reference>
<feature type="compositionally biased region" description="Basic residues" evidence="1">
    <location>
        <begin position="81"/>
        <end position="95"/>
    </location>
</feature>
<feature type="compositionally biased region" description="Polar residues" evidence="1">
    <location>
        <begin position="384"/>
        <end position="396"/>
    </location>
</feature>
<feature type="compositionally biased region" description="Acidic residues" evidence="1">
    <location>
        <begin position="436"/>
        <end position="446"/>
    </location>
</feature>
<evidence type="ECO:0000313" key="2">
    <source>
        <dbReference type="EMBL" id="GMK57515.1"/>
    </source>
</evidence>
<feature type="compositionally biased region" description="Low complexity" evidence="1">
    <location>
        <begin position="168"/>
        <end position="192"/>
    </location>
</feature>
<feature type="compositionally biased region" description="Low complexity" evidence="1">
    <location>
        <begin position="719"/>
        <end position="729"/>
    </location>
</feature>
<feature type="compositionally biased region" description="Low complexity" evidence="1">
    <location>
        <begin position="294"/>
        <end position="305"/>
    </location>
</feature>
<proteinExistence type="predicted"/>
<feature type="compositionally biased region" description="Polar residues" evidence="1">
    <location>
        <begin position="217"/>
        <end position="232"/>
    </location>
</feature>
<feature type="compositionally biased region" description="Low complexity" evidence="1">
    <location>
        <begin position="397"/>
        <end position="417"/>
    </location>
</feature>
<feature type="region of interest" description="Disordered" evidence="1">
    <location>
        <begin position="274"/>
        <end position="325"/>
    </location>
</feature>
<feature type="compositionally biased region" description="Polar residues" evidence="1">
    <location>
        <begin position="704"/>
        <end position="713"/>
    </location>
</feature>
<keyword evidence="3" id="KW-1185">Reference proteome</keyword>
<dbReference type="Proteomes" id="UP001222932">
    <property type="component" value="Unassembled WGS sequence"/>
</dbReference>
<name>A0AAD3YBX9_9TREE</name>
<gene>
    <name evidence="2" type="ORF">CspeluHIS016_0403490</name>
</gene>
<sequence>MAILQTIQHKASLSRLRNLSKGSADAVRPTVVSPLPTPPSADTNRGTEMLSPELATSPNLKFWRKRGPALSPSPEATHAPTLHKTKSILRRRPSRSARDNENPSTRVTFGARGPKPGYHAPPSAFRTDSAASTPPTPIRSPSLSSGSARDRKSPSMSAHSTSPGRPISSLPSPALTAHSSSSASSTGSSLAPQTPNPHPLSPKAYVPSTPIQPRPGSVSSRASITPRETMTPSPAGGSRHSTASAAVPESPADAACRPYTPVCRPGQPPVTYVPIRPASSVSQSTVRPAPQSQSRPVSSMSATSSRSRRVSSRPQMRSTTSTRASIASISTLASFSSTGHSSSPAATPLSNNGYFAGVSGYPSSSYGYGPSSRSSSRCHSRSPVNNGPQATTLPHNSRSSVTPTPTTPPKRTSLLPPGAGDDVPMFNVIPATPGAAEEDAVADDPNQEPTQRQSTSSERRRQSTSSEHQRRRSTSMERTLEVMHEEEEDVDETMTARKLDFDLDEFKQSPRSTDGLLVGSPIRLNTVSLEDLDLDLSDTESDAATDETEGRNRNQKPSPALALGSVPPLPPRLPKSPHRPTESLYQAHDDGRSISQSLAELAAIACDLPPLDEDMTMMANAAAQRLAQARATVDVSEPVFDYSSPRPASAAPVMIASFRPPVAKSSAPRRPTRALPQVPSEDVELGRNTVGGPPTGPLPPTPKSYCSDSSLPSLVSHGSMPSSSSACTASSWNSQRSITSSPEMVQLDLAFDTMAVRADLPDNPGLGLGLGLEMSEPKPVISVTPTDDCELRARPNPNRMSSWHPHRVALYGTPQLGCIGERDSYCSVSTVRHTPHGSISSMSLMSELSDDEALDAQVVDITGLSQPYVIGRRAARAHEVGVAF</sequence>
<reference evidence="2" key="2">
    <citation type="submission" date="2023-06" db="EMBL/GenBank/DDBJ databases">
        <authorList>
            <person name="Kobayashi Y."/>
            <person name="Kayamori A."/>
            <person name="Aoki K."/>
            <person name="Shiwa Y."/>
            <person name="Fujita N."/>
            <person name="Sugita T."/>
            <person name="Iwasaki W."/>
            <person name="Tanaka N."/>
            <person name="Takashima M."/>
        </authorList>
    </citation>
    <scope>NUCLEOTIDE SEQUENCE</scope>
    <source>
        <strain evidence="2">HIS016</strain>
    </source>
</reference>
<feature type="compositionally biased region" description="Low complexity" evidence="1">
    <location>
        <begin position="364"/>
        <end position="383"/>
    </location>
</feature>
<organism evidence="2 3">
    <name type="scientific">Cutaneotrichosporon spelunceum</name>
    <dbReference type="NCBI Taxonomy" id="1672016"/>
    <lineage>
        <taxon>Eukaryota</taxon>
        <taxon>Fungi</taxon>
        <taxon>Dikarya</taxon>
        <taxon>Basidiomycota</taxon>
        <taxon>Agaricomycotina</taxon>
        <taxon>Tremellomycetes</taxon>
        <taxon>Trichosporonales</taxon>
        <taxon>Trichosporonaceae</taxon>
        <taxon>Cutaneotrichosporon</taxon>
    </lineage>
</organism>
<feature type="compositionally biased region" description="Polar residues" evidence="1">
    <location>
        <begin position="154"/>
        <end position="163"/>
    </location>
</feature>
<feature type="compositionally biased region" description="Polar residues" evidence="1">
    <location>
        <begin position="129"/>
        <end position="147"/>
    </location>
</feature>
<comment type="caution">
    <text evidence="2">The sequence shown here is derived from an EMBL/GenBank/DDBJ whole genome shotgun (WGS) entry which is preliminary data.</text>
</comment>
<feature type="compositionally biased region" description="Low complexity" evidence="1">
    <location>
        <begin position="312"/>
        <end position="325"/>
    </location>
</feature>
<feature type="compositionally biased region" description="Basic and acidic residues" evidence="1">
    <location>
        <begin position="474"/>
        <end position="483"/>
    </location>
</feature>
<evidence type="ECO:0000256" key="1">
    <source>
        <dbReference type="SAM" id="MobiDB-lite"/>
    </source>
</evidence>
<dbReference type="EMBL" id="BTCM01000004">
    <property type="protein sequence ID" value="GMK57515.1"/>
    <property type="molecule type" value="Genomic_DNA"/>
</dbReference>
<protein>
    <submittedName>
        <fullName evidence="2">Uncharacterized protein</fullName>
    </submittedName>
</protein>
<feature type="region of interest" description="Disordered" evidence="1">
    <location>
        <begin position="540"/>
        <end position="585"/>
    </location>
</feature>
<dbReference type="AlphaFoldDB" id="A0AAD3YBX9"/>
<feature type="region of interest" description="Disordered" evidence="1">
    <location>
        <begin position="19"/>
        <end position="260"/>
    </location>
</feature>